<feature type="domain" description="AB hydrolase-1" evidence="4">
    <location>
        <begin position="126"/>
        <end position="293"/>
    </location>
</feature>
<evidence type="ECO:0000256" key="1">
    <source>
        <dbReference type="ARBA" id="ARBA00010088"/>
    </source>
</evidence>
<name>A0A0A7CP03_ACHHY</name>
<comment type="similarity">
    <text evidence="1">Belongs to the peptidase S33 family.</text>
</comment>
<dbReference type="Gene3D" id="3.40.50.1820">
    <property type="entry name" value="alpha/beta hydrolase"/>
    <property type="match status" value="1"/>
</dbReference>
<reference evidence="5" key="1">
    <citation type="journal article" date="2014" name="Genome Biol. Evol.">
        <title>The secreted proteins of Achlya hypogyna and Thraustotheca clavata identify the ancestral oomycete secretome and reveal gene acquisitions by horizontal gene transfer.</title>
        <authorList>
            <person name="Misner I."/>
            <person name="Blouin N."/>
            <person name="Leonard G."/>
            <person name="Richards T.A."/>
            <person name="Lane C.E."/>
        </authorList>
    </citation>
    <scope>NUCLEOTIDE SEQUENCE</scope>
    <source>
        <strain evidence="5">ATCC 48635</strain>
    </source>
</reference>
<dbReference type="Pfam" id="PF00561">
    <property type="entry name" value="Abhydrolase_1"/>
    <property type="match status" value="1"/>
</dbReference>
<dbReference type="InterPro" id="IPR000073">
    <property type="entry name" value="AB_hydrolase_1"/>
</dbReference>
<accession>A0A0A7CP03</accession>
<organism evidence="5">
    <name type="scientific">Achlya hypogyna</name>
    <name type="common">Oomycete</name>
    <name type="synonym">Protoachlya hypogyna</name>
    <dbReference type="NCBI Taxonomy" id="1202772"/>
    <lineage>
        <taxon>Eukaryota</taxon>
        <taxon>Sar</taxon>
        <taxon>Stramenopiles</taxon>
        <taxon>Oomycota</taxon>
        <taxon>Saprolegniomycetes</taxon>
        <taxon>Saprolegniales</taxon>
        <taxon>Achlyaceae</taxon>
        <taxon>Achlya</taxon>
    </lineage>
</organism>
<proteinExistence type="inferred from homology"/>
<dbReference type="InterPro" id="IPR051601">
    <property type="entry name" value="Serine_prot/Carboxylest_S33"/>
</dbReference>
<feature type="signal peptide" evidence="3">
    <location>
        <begin position="1"/>
        <end position="15"/>
    </location>
</feature>
<evidence type="ECO:0000256" key="3">
    <source>
        <dbReference type="SAM" id="SignalP"/>
    </source>
</evidence>
<keyword evidence="2" id="KW-0378">Hydrolase</keyword>
<keyword evidence="3" id="KW-0732">Signal</keyword>
<sequence length="338" mass="36593">MTRAYLLVLVAVTMASDPIKINGWYPCSTRTFSKPTPARKAPEADISPFAATSFSPESNIWRALLQPFDSTLGQVLPSVATSTAVVECAEFILPLCHSGVCNLNGSIPVFVKRMRASKPSALAKALWFLQGGPGASSVAMESHMTTLYKLLDGSADMYTMDHRGTGRSHRLSCTASQIETSGSPTNGRVTNAALSTCIQDINIQIGGADSTALRSFSTTSAAKDLSAIISSLENPSVFVYGVSYGTYLVERLMQLANPTIKGYLLDGVVAQSGSKEKKFTYFNDWDANVDQVGASNYMCPEPKRSHRFPAHRFVDLCTKDPFCSSKFQLAGRVLWVKV</sequence>
<protein>
    <submittedName>
        <fullName evidence="5">Secreted protein</fullName>
    </submittedName>
</protein>
<feature type="chain" id="PRO_5012475165" evidence="3">
    <location>
        <begin position="16"/>
        <end position="338"/>
    </location>
</feature>
<evidence type="ECO:0000256" key="2">
    <source>
        <dbReference type="ARBA" id="ARBA00022801"/>
    </source>
</evidence>
<dbReference type="PANTHER" id="PTHR43248:SF3">
    <property type="entry name" value="AB HYDROLASE-1 DOMAIN-CONTAINING PROTEIN"/>
    <property type="match status" value="1"/>
</dbReference>
<dbReference type="AlphaFoldDB" id="A0A0A7CP03"/>
<evidence type="ECO:0000313" key="5">
    <source>
        <dbReference type="EMBL" id="AIG56296.1"/>
    </source>
</evidence>
<dbReference type="PANTHER" id="PTHR43248">
    <property type="entry name" value="2-SUCCINYL-6-HYDROXY-2,4-CYCLOHEXADIENE-1-CARBOXYLATE SYNTHASE"/>
    <property type="match status" value="1"/>
</dbReference>
<dbReference type="SUPFAM" id="SSF53474">
    <property type="entry name" value="alpha/beta-Hydrolases"/>
    <property type="match status" value="1"/>
</dbReference>
<dbReference type="GO" id="GO:0016787">
    <property type="term" value="F:hydrolase activity"/>
    <property type="evidence" value="ECO:0007669"/>
    <property type="project" value="UniProtKB-KW"/>
</dbReference>
<evidence type="ECO:0000259" key="4">
    <source>
        <dbReference type="Pfam" id="PF00561"/>
    </source>
</evidence>
<dbReference type="EMBL" id="KM038835">
    <property type="protein sequence ID" value="AIG56296.1"/>
    <property type="molecule type" value="Genomic_DNA"/>
</dbReference>
<dbReference type="InterPro" id="IPR029058">
    <property type="entry name" value="AB_hydrolase_fold"/>
</dbReference>